<feature type="transmembrane region" description="Helical" evidence="1">
    <location>
        <begin position="47"/>
        <end position="65"/>
    </location>
</feature>
<protein>
    <submittedName>
        <fullName evidence="2">Uncharacterized protein</fullName>
    </submittedName>
</protein>
<dbReference type="Proteomes" id="UP001065593">
    <property type="component" value="Unassembled WGS sequence"/>
</dbReference>
<reference evidence="2" key="1">
    <citation type="submission" date="2022-08" db="EMBL/GenBank/DDBJ databases">
        <title>Draft genome sequence of Lysinibacillus sp. strain KH24.</title>
        <authorList>
            <person name="Kanbe H."/>
            <person name="Itoh H."/>
        </authorList>
    </citation>
    <scope>NUCLEOTIDE SEQUENCE</scope>
    <source>
        <strain evidence="2">KH24</strain>
    </source>
</reference>
<dbReference type="RefSeq" id="WP_264990403.1">
    <property type="nucleotide sequence ID" value="NZ_BRZA01000011.1"/>
</dbReference>
<keyword evidence="3" id="KW-1185">Reference proteome</keyword>
<keyword evidence="1" id="KW-0812">Transmembrane</keyword>
<proteinExistence type="predicted"/>
<organism evidence="2 3">
    <name type="scientific">Lysinibacillus piscis</name>
    <dbReference type="NCBI Taxonomy" id="2518931"/>
    <lineage>
        <taxon>Bacteria</taxon>
        <taxon>Bacillati</taxon>
        <taxon>Bacillota</taxon>
        <taxon>Bacilli</taxon>
        <taxon>Bacillales</taxon>
        <taxon>Bacillaceae</taxon>
        <taxon>Lysinibacillus</taxon>
    </lineage>
</organism>
<dbReference type="EMBL" id="BRZA01000011">
    <property type="protein sequence ID" value="GLC90490.1"/>
    <property type="molecule type" value="Genomic_DNA"/>
</dbReference>
<accession>A0ABQ5NQ63</accession>
<keyword evidence="1" id="KW-1133">Transmembrane helix</keyword>
<name>A0ABQ5NQ63_9BACI</name>
<evidence type="ECO:0000256" key="1">
    <source>
        <dbReference type="SAM" id="Phobius"/>
    </source>
</evidence>
<feature type="transmembrane region" description="Helical" evidence="1">
    <location>
        <begin position="12"/>
        <end position="35"/>
    </location>
</feature>
<evidence type="ECO:0000313" key="3">
    <source>
        <dbReference type="Proteomes" id="UP001065593"/>
    </source>
</evidence>
<sequence>MSLKKATEQERLAIGKAARLSCIFYISALIIWLIYDLVVTGSWEIQVLLITIGNLIFFSSQRYFLKKNKVA</sequence>
<gene>
    <name evidence="2" type="ORF">LYSBPC_36170</name>
</gene>
<comment type="caution">
    <text evidence="2">The sequence shown here is derived from an EMBL/GenBank/DDBJ whole genome shotgun (WGS) entry which is preliminary data.</text>
</comment>
<keyword evidence="1" id="KW-0472">Membrane</keyword>
<evidence type="ECO:0000313" key="2">
    <source>
        <dbReference type="EMBL" id="GLC90490.1"/>
    </source>
</evidence>